<evidence type="ECO:0008006" key="3">
    <source>
        <dbReference type="Google" id="ProtNLM"/>
    </source>
</evidence>
<proteinExistence type="predicted"/>
<feature type="transmembrane region" description="Helical" evidence="1">
    <location>
        <begin position="47"/>
        <end position="72"/>
    </location>
</feature>
<keyword evidence="1" id="KW-0472">Membrane</keyword>
<dbReference type="EMBL" id="CAADRM010000082">
    <property type="protein sequence ID" value="VFU13688.1"/>
    <property type="molecule type" value="Genomic_DNA"/>
</dbReference>
<sequence length="160" mass="18152">MLIQVWRFITLLLAALSLTMESAHVLELPQKMQYDAQMYTAVNSTLYRYFALVGGVYQVSSIMASFVLVFLIRRHRQTFIWTLAGATTLLLAFVIWIAVVAPVNAEVAEAHRSAPETVPALWMQLRNRWEYGHAAGFIVQLIGYCALLISVIREIPMEHP</sequence>
<accession>A0A485LYH0</accession>
<evidence type="ECO:0000256" key="1">
    <source>
        <dbReference type="SAM" id="Phobius"/>
    </source>
</evidence>
<reference evidence="2" key="1">
    <citation type="submission" date="2019-03" db="EMBL/GenBank/DDBJ databases">
        <authorList>
            <person name="Hao L."/>
        </authorList>
    </citation>
    <scope>NUCLEOTIDE SEQUENCE</scope>
</reference>
<gene>
    <name evidence="2" type="ORF">SCFA_200005</name>
</gene>
<keyword evidence="1" id="KW-0812">Transmembrane</keyword>
<keyword evidence="1" id="KW-1133">Transmembrane helix</keyword>
<protein>
    <recommendedName>
        <fullName evidence="3">DUF1772 domain-containing protein</fullName>
    </recommendedName>
</protein>
<evidence type="ECO:0000313" key="2">
    <source>
        <dbReference type="EMBL" id="VFU13688.1"/>
    </source>
</evidence>
<organism evidence="2">
    <name type="scientific">anaerobic digester metagenome</name>
    <dbReference type="NCBI Taxonomy" id="1263854"/>
    <lineage>
        <taxon>unclassified sequences</taxon>
        <taxon>metagenomes</taxon>
        <taxon>ecological metagenomes</taxon>
    </lineage>
</organism>
<feature type="transmembrane region" description="Helical" evidence="1">
    <location>
        <begin position="131"/>
        <end position="152"/>
    </location>
</feature>
<feature type="transmembrane region" description="Helical" evidence="1">
    <location>
        <begin position="79"/>
        <end position="99"/>
    </location>
</feature>
<dbReference type="AlphaFoldDB" id="A0A485LYH0"/>
<name>A0A485LYH0_9ZZZZ</name>